<protein>
    <submittedName>
        <fullName evidence="1">Uncharacterized protein</fullName>
    </submittedName>
</protein>
<proteinExistence type="predicted"/>
<evidence type="ECO:0000313" key="2">
    <source>
        <dbReference type="Proteomes" id="UP000485058"/>
    </source>
</evidence>
<comment type="caution">
    <text evidence="1">The sequence shown here is derived from an EMBL/GenBank/DDBJ whole genome shotgun (WGS) entry which is preliminary data.</text>
</comment>
<dbReference type="Proteomes" id="UP000485058">
    <property type="component" value="Unassembled WGS sequence"/>
</dbReference>
<feature type="non-terminal residue" evidence="1">
    <location>
        <position position="1"/>
    </location>
</feature>
<reference evidence="1 2" key="1">
    <citation type="submission" date="2020-02" db="EMBL/GenBank/DDBJ databases">
        <title>Draft genome sequence of Haematococcus lacustris strain NIES-144.</title>
        <authorList>
            <person name="Morimoto D."/>
            <person name="Nakagawa S."/>
            <person name="Yoshida T."/>
            <person name="Sawayama S."/>
        </authorList>
    </citation>
    <scope>NUCLEOTIDE SEQUENCE [LARGE SCALE GENOMIC DNA]</scope>
    <source>
        <strain evidence="1 2">NIES-144</strain>
    </source>
</reference>
<accession>A0A699Y9U6</accession>
<feature type="non-terminal residue" evidence="1">
    <location>
        <position position="133"/>
    </location>
</feature>
<keyword evidence="2" id="KW-1185">Reference proteome</keyword>
<name>A0A699Y9U6_HAELA</name>
<sequence>QCLPELPGWTFLPGLDLAQTQALPCLVKDFRSLEALGSHCFESEEVVAFNTKGHVAELSAVQWPGKEATSNLPLISKQKMSILAGQAVEGPPLYRCYSIKELYKLAKSAEYSGWVGLPGVARPIEGDGWVWLQ</sequence>
<dbReference type="EMBL" id="BLLF01000058">
    <property type="protein sequence ID" value="GFH06833.1"/>
    <property type="molecule type" value="Genomic_DNA"/>
</dbReference>
<gene>
    <name evidence="1" type="ORF">HaLaN_01537</name>
</gene>
<dbReference type="AlphaFoldDB" id="A0A699Y9U6"/>
<evidence type="ECO:0000313" key="1">
    <source>
        <dbReference type="EMBL" id="GFH06833.1"/>
    </source>
</evidence>
<organism evidence="1 2">
    <name type="scientific">Haematococcus lacustris</name>
    <name type="common">Green alga</name>
    <name type="synonym">Haematococcus pluvialis</name>
    <dbReference type="NCBI Taxonomy" id="44745"/>
    <lineage>
        <taxon>Eukaryota</taxon>
        <taxon>Viridiplantae</taxon>
        <taxon>Chlorophyta</taxon>
        <taxon>core chlorophytes</taxon>
        <taxon>Chlorophyceae</taxon>
        <taxon>CS clade</taxon>
        <taxon>Chlamydomonadales</taxon>
        <taxon>Haematococcaceae</taxon>
        <taxon>Haematococcus</taxon>
    </lineage>
</organism>